<feature type="compositionally biased region" description="Acidic residues" evidence="4">
    <location>
        <begin position="1837"/>
        <end position="1847"/>
    </location>
</feature>
<evidence type="ECO:0000256" key="5">
    <source>
        <dbReference type="SAM" id="Phobius"/>
    </source>
</evidence>
<feature type="transmembrane region" description="Helical" evidence="5">
    <location>
        <begin position="1451"/>
        <end position="1471"/>
    </location>
</feature>
<evidence type="ECO:0000256" key="3">
    <source>
        <dbReference type="ARBA" id="ARBA00023180"/>
    </source>
</evidence>
<evidence type="ECO:0000313" key="8">
    <source>
        <dbReference type="Proteomes" id="UP001186944"/>
    </source>
</evidence>
<keyword evidence="3" id="KW-0325">Glycoprotein</keyword>
<keyword evidence="5" id="KW-1133">Transmembrane helix</keyword>
<evidence type="ECO:0000256" key="4">
    <source>
        <dbReference type="SAM" id="MobiDB-lite"/>
    </source>
</evidence>
<dbReference type="Pfam" id="PF19028">
    <property type="entry name" value="TSP1_spondin"/>
    <property type="match status" value="3"/>
</dbReference>
<dbReference type="InterPro" id="IPR000884">
    <property type="entry name" value="TSP1_rpt"/>
</dbReference>
<feature type="domain" description="Spondin-like TSP1" evidence="6">
    <location>
        <begin position="923"/>
        <end position="969"/>
    </location>
</feature>
<dbReference type="SUPFAM" id="SSF82895">
    <property type="entry name" value="TSP-1 type 1 repeat"/>
    <property type="match status" value="6"/>
</dbReference>
<dbReference type="InterPro" id="IPR036383">
    <property type="entry name" value="TSP1_rpt_sf"/>
</dbReference>
<name>A0AA88YKL1_PINIB</name>
<sequence>WSTCVKDGCGYGGTQTREVWCHDARRDARVSGNNCFGNRPVSIQTCYKSCKDPTYEVMWGMTPWSDCLLEPGVTVCSRTRGVQSRSVSCYYRGNDRKQDESLCSSFEQKPETTRRCDYQCPQNCIVGEFSEWSDCEECKSRNSTRTRKIVVAPENGGNQCPSFSEHRPCGNCSNTHFLKFTEWSKCASFIDKDNPLLPSHPLIGVQQRQFECINMLGNKEDLTECVGKFESVVKKQACIISQDCKEGEWGAWVILNESCVSENGNVEKGWMRRRRTVKQLPLGDGKPCEALEETSEVNSDTNKNCPRTQWTVSTWSKCKQVDGLQQCSKGLQQRAAICIEQNQDGVKKPVDDSRCSGKRPVTSQTCRAECDWDCTVTLWTSWSDCKVTDCDSYARKRRANKKTGQRYRTRTVLTPPGKNGQACPHLSETQNCDPEPCYIWNITTGPCNLLYGNRRERCGLGEARRAIGCVDKFGTAVSESLCAELREKPPTKVQCEVACENACVLSDWGEWSECPDICQQEENGRFRGPGYTQQRTRTILAKAPPGSHILCGTACPPRRELEERKSCPTVIECATYMWNAGPWGKCILPNKNMRCGVGVQDREVGCYNSNKQPVSDEKCTLKVKPTSAQSCKVPCPTDCKYTEDWSEWSECSATCIAAGGNSDNTYIPIRTRRRHILQYPADGGLLCPDIMTEQKDCLHLIACNKYQWVTSPWSECILPREPCGRGLRAREVTCQSGTNTTDVTKHSIDLCLSHVGQMPLMSEPCYVSCNDECVFTEWAEWSPCLNGCGTKRFRDRKLKVPKDPTQRLPSQCYDPILFPTYEQDVCHCVELKRIFMGEWSQCILEPPVEDDRRGLIRPFLNRYNRGRRNVTKVLSSGMGDTCGTGRKHRVVACTADNSIETADKCTIADYDYEECVEPCPVDCLMSEWSQWSRCPTDCGAGIMKRYRHKERLPSKGGRQCPNLDSSSREMQTRLCHPECRQHVWKTYDWTMCVPENSQCGNGTQSRSVSCVTINSNGYTTGIEMDISKCSLAQRPSTERPCQQPCNGDCVVTEWSDWTVCQQPCNYNQLQRRTRKIMRNSKPGFKPCPFDLEQTSPCRKGHNCKEYMWEWSAWTSCLVNNGKDDCGVGHKERFPICMSGTQEVDDRLCSKILGGVSEAAVRPCEIPCDLDCIHSPWSEWSTCSKTCGLGQTTRSRFIVERHRGNGRECSDNLLQTKQCFEGGCYRWNVSDWSPCMPQPNLCGQGVQVRNISCLGDDGLPASPTKCEANLSILVLKAEQQCKVPCPAECVMTEWSPWSQCYVPCEDFYNGISHGRKTRSRAITSHSRPPKPKCPDQLWERVGCHVDECTTFDWVATPWLNGLRTVHCQMTTGNYTEKVTGGCDPEMRPPEILNCNQNCRKLKATCVDTNKCECSSGSSEYGANNFLLRCVNENETLTLAAQEKEVTDESTNMWMYAVVAVATLFVIFVAIALYNMCFVLFICCFVSFSCLVNFLGKVLGLKMKSTPPTLKWEAYTKLTPLNEKKPLQLAVKNVTVCNTIPAPVDTMVTTKNGRLETTVTDDVGHYSNAWERKSFFRTLSGFLRASLPCMNIKCTLHEHDGVDETNPKDAYFEDDLFSNPATNAYAPFNSLEYDGDVQEDLKLLVHTPSYYLATRDGTGLKEIPYNIDRTSKVLTLPLDESAEGDLKNESIVTTESGGQSSCNARDVRMKRCYSDSAISVSITGSTSASSYTNSPRTFTNIESPAKRRFDYRLSKKISKDSNSSVKNSSITEDEELQMIVIDDGAKNITKVRPLTSEDKKGSMATFIENYFEKINSLPRDEETKPNFQKYLNISTVDDSQLDSSDDDLSSTESSEIKRAEVSQPVVQCKENFRERG</sequence>
<dbReference type="PROSITE" id="PS50092">
    <property type="entry name" value="TSP1"/>
    <property type="match status" value="13"/>
</dbReference>
<keyword evidence="2" id="KW-1015">Disulfide bond</keyword>
<dbReference type="EMBL" id="VSWD01000003">
    <property type="protein sequence ID" value="KAK3106621.1"/>
    <property type="molecule type" value="Genomic_DNA"/>
</dbReference>
<evidence type="ECO:0000256" key="1">
    <source>
        <dbReference type="ARBA" id="ARBA00022729"/>
    </source>
</evidence>
<feature type="region of interest" description="Disordered" evidence="4">
    <location>
        <begin position="1833"/>
        <end position="1874"/>
    </location>
</feature>
<keyword evidence="5" id="KW-0472">Membrane</keyword>
<comment type="caution">
    <text evidence="7">The sequence shown here is derived from an EMBL/GenBank/DDBJ whole genome shotgun (WGS) entry which is preliminary data.</text>
</comment>
<dbReference type="Pfam" id="PF00090">
    <property type="entry name" value="TSP_1"/>
    <property type="match status" value="4"/>
</dbReference>
<dbReference type="PANTHER" id="PTHR11311">
    <property type="entry name" value="SPONDIN"/>
    <property type="match status" value="1"/>
</dbReference>
<proteinExistence type="predicted"/>
<dbReference type="InterPro" id="IPR044004">
    <property type="entry name" value="TSP1_spondin_dom"/>
</dbReference>
<evidence type="ECO:0000259" key="6">
    <source>
        <dbReference type="Pfam" id="PF19028"/>
    </source>
</evidence>
<dbReference type="Pfam" id="PF19030">
    <property type="entry name" value="TSP1_ADAMTS"/>
    <property type="match status" value="2"/>
</dbReference>
<organism evidence="7 8">
    <name type="scientific">Pinctada imbricata</name>
    <name type="common">Atlantic pearl-oyster</name>
    <name type="synonym">Pinctada martensii</name>
    <dbReference type="NCBI Taxonomy" id="66713"/>
    <lineage>
        <taxon>Eukaryota</taxon>
        <taxon>Metazoa</taxon>
        <taxon>Spiralia</taxon>
        <taxon>Lophotrochozoa</taxon>
        <taxon>Mollusca</taxon>
        <taxon>Bivalvia</taxon>
        <taxon>Autobranchia</taxon>
        <taxon>Pteriomorphia</taxon>
        <taxon>Pterioida</taxon>
        <taxon>Pterioidea</taxon>
        <taxon>Pteriidae</taxon>
        <taxon>Pinctada</taxon>
    </lineage>
</organism>
<dbReference type="SMART" id="SM00209">
    <property type="entry name" value="TSP1"/>
    <property type="match status" value="16"/>
</dbReference>
<feature type="domain" description="Spondin-like TSP1" evidence="6">
    <location>
        <begin position="1171"/>
        <end position="1223"/>
    </location>
</feature>
<evidence type="ECO:0000313" key="7">
    <source>
        <dbReference type="EMBL" id="KAK3106621.1"/>
    </source>
</evidence>
<dbReference type="Proteomes" id="UP001186944">
    <property type="component" value="Unassembled WGS sequence"/>
</dbReference>
<keyword evidence="5" id="KW-0812">Transmembrane</keyword>
<feature type="non-terminal residue" evidence="7">
    <location>
        <position position="1"/>
    </location>
</feature>
<accession>A0AA88YKL1</accession>
<feature type="transmembrane region" description="Helical" evidence="5">
    <location>
        <begin position="1476"/>
        <end position="1494"/>
    </location>
</feature>
<keyword evidence="1" id="KW-0732">Signal</keyword>
<dbReference type="InterPro" id="IPR051418">
    <property type="entry name" value="Spondin/Thrombospondin_T1"/>
</dbReference>
<keyword evidence="8" id="KW-1185">Reference proteome</keyword>
<gene>
    <name evidence="7" type="ORF">FSP39_023848</name>
</gene>
<dbReference type="Gene3D" id="2.20.100.10">
    <property type="entry name" value="Thrombospondin type-1 (TSP1) repeat"/>
    <property type="match status" value="9"/>
</dbReference>
<dbReference type="PANTHER" id="PTHR11311:SF30">
    <property type="entry name" value="SPONDIN-LIKE TSP1 DOMAIN-CONTAINING PROTEIN"/>
    <property type="match status" value="1"/>
</dbReference>
<feature type="domain" description="Spondin-like TSP1" evidence="6">
    <location>
        <begin position="124"/>
        <end position="170"/>
    </location>
</feature>
<evidence type="ECO:0000256" key="2">
    <source>
        <dbReference type="ARBA" id="ARBA00023157"/>
    </source>
</evidence>
<reference evidence="7" key="1">
    <citation type="submission" date="2019-08" db="EMBL/GenBank/DDBJ databases">
        <title>The improved chromosome-level genome for the pearl oyster Pinctada fucata martensii using PacBio sequencing and Hi-C.</title>
        <authorList>
            <person name="Zheng Z."/>
        </authorList>
    </citation>
    <scope>NUCLEOTIDE SEQUENCE</scope>
    <source>
        <strain evidence="7">ZZ-2019</strain>
        <tissue evidence="7">Adductor muscle</tissue>
    </source>
</reference>
<protein>
    <recommendedName>
        <fullName evidence="6">Spondin-like TSP1 domain-containing protein</fullName>
    </recommendedName>
</protein>